<dbReference type="PANTHER" id="PTHR31312">
    <property type="entry name" value="TRANSCRIPTION ACTIVATOR GLK1"/>
    <property type="match status" value="1"/>
</dbReference>
<accession>A0A7S3HLZ7</accession>
<gene>
    <name evidence="6" type="ORF">SELO1098_LOCUS27752</name>
</gene>
<dbReference type="Gene3D" id="1.10.10.60">
    <property type="entry name" value="Homeodomain-like"/>
    <property type="match status" value="1"/>
</dbReference>
<proteinExistence type="predicted"/>
<dbReference type="GO" id="GO:0003700">
    <property type="term" value="F:DNA-binding transcription factor activity"/>
    <property type="evidence" value="ECO:0007669"/>
    <property type="project" value="InterPro"/>
</dbReference>
<dbReference type="GO" id="GO:0045893">
    <property type="term" value="P:positive regulation of DNA-templated transcription"/>
    <property type="evidence" value="ECO:0007669"/>
    <property type="project" value="InterPro"/>
</dbReference>
<keyword evidence="3" id="KW-0238">DNA-binding</keyword>
<dbReference type="GO" id="GO:0005634">
    <property type="term" value="C:nucleus"/>
    <property type="evidence" value="ECO:0007669"/>
    <property type="project" value="UniProtKB-SubCell"/>
</dbReference>
<sequence>MLRLFGPPIQEEVYMSYSVDGSDANSRKRLRRTKESADGMENAEHFVPTSASVDEKLFDVYFPKHLESNFAAAIFELGLKHSSPKILMPLMPNETNLSTEHIKSHLQKYRIHRQRSKDEFFDFYNNYMKDAFQQWENAEGWKHLANDPPSSSSLQNNLSDNGLLKLANGCELEGGSFGDEQTERDDASKMSATVHAAAVLDANVEQVATRYAKEILQETESLLLNVQALCQEVVESGDALKRKPEVQRSSVRLH</sequence>
<evidence type="ECO:0000256" key="1">
    <source>
        <dbReference type="ARBA" id="ARBA00004123"/>
    </source>
</evidence>
<evidence type="ECO:0000256" key="5">
    <source>
        <dbReference type="ARBA" id="ARBA00023242"/>
    </source>
</evidence>
<dbReference type="AlphaFoldDB" id="A0A7S3HLZ7"/>
<dbReference type="EMBL" id="HBIC01054057">
    <property type="protein sequence ID" value="CAE0298898.1"/>
    <property type="molecule type" value="Transcribed_RNA"/>
</dbReference>
<keyword evidence="4" id="KW-0804">Transcription</keyword>
<protein>
    <submittedName>
        <fullName evidence="6">Uncharacterized protein</fullName>
    </submittedName>
</protein>
<dbReference type="NCBIfam" id="TIGR01557">
    <property type="entry name" value="myb_SHAQKYF"/>
    <property type="match status" value="1"/>
</dbReference>
<dbReference type="GO" id="GO:0003677">
    <property type="term" value="F:DNA binding"/>
    <property type="evidence" value="ECO:0007669"/>
    <property type="project" value="UniProtKB-KW"/>
</dbReference>
<evidence type="ECO:0000256" key="2">
    <source>
        <dbReference type="ARBA" id="ARBA00023015"/>
    </source>
</evidence>
<dbReference type="InterPro" id="IPR006447">
    <property type="entry name" value="Myb_dom_plants"/>
</dbReference>
<dbReference type="PANTHER" id="PTHR31312:SF1">
    <property type="entry name" value="TRANSCRIPTION ACTIVATOR GLK1"/>
    <property type="match status" value="1"/>
</dbReference>
<keyword evidence="2" id="KW-0805">Transcription regulation</keyword>
<evidence type="ECO:0000313" key="6">
    <source>
        <dbReference type="EMBL" id="CAE0298898.1"/>
    </source>
</evidence>
<organism evidence="6">
    <name type="scientific">Spumella elongata</name>
    <dbReference type="NCBI Taxonomy" id="89044"/>
    <lineage>
        <taxon>Eukaryota</taxon>
        <taxon>Sar</taxon>
        <taxon>Stramenopiles</taxon>
        <taxon>Ochrophyta</taxon>
        <taxon>Chrysophyceae</taxon>
        <taxon>Chromulinales</taxon>
        <taxon>Chromulinaceae</taxon>
        <taxon>Spumella</taxon>
    </lineage>
</organism>
<comment type="subcellular location">
    <subcellularLocation>
        <location evidence="1">Nucleus</location>
    </subcellularLocation>
</comment>
<name>A0A7S3HLZ7_9STRA</name>
<evidence type="ECO:0000256" key="3">
    <source>
        <dbReference type="ARBA" id="ARBA00023125"/>
    </source>
</evidence>
<keyword evidence="5" id="KW-0539">Nucleus</keyword>
<reference evidence="6" key="1">
    <citation type="submission" date="2021-01" db="EMBL/GenBank/DDBJ databases">
        <authorList>
            <person name="Corre E."/>
            <person name="Pelletier E."/>
            <person name="Niang G."/>
            <person name="Scheremetjew M."/>
            <person name="Finn R."/>
            <person name="Kale V."/>
            <person name="Holt S."/>
            <person name="Cochrane G."/>
            <person name="Meng A."/>
            <person name="Brown T."/>
            <person name="Cohen L."/>
        </authorList>
    </citation>
    <scope>NUCLEOTIDE SEQUENCE</scope>
    <source>
        <strain evidence="6">CCAP 955/1</strain>
    </source>
</reference>
<evidence type="ECO:0000256" key="4">
    <source>
        <dbReference type="ARBA" id="ARBA00023163"/>
    </source>
</evidence>
<dbReference type="InterPro" id="IPR044825">
    <property type="entry name" value="GLK1/2-like"/>
</dbReference>